<reference evidence="3" key="1">
    <citation type="submission" date="2016-04" db="EMBL/GenBank/DDBJ databases">
        <authorList>
            <person name="Nguyen H.D."/>
            <person name="Kesanakurti P."/>
            <person name="Cullis J."/>
            <person name="Levesque C.A."/>
            <person name="Hambleton S."/>
        </authorList>
    </citation>
    <scope>NUCLEOTIDE SEQUENCE</scope>
    <source>
        <strain evidence="3">DAOMC 238032</strain>
    </source>
</reference>
<evidence type="ECO:0000313" key="5">
    <source>
        <dbReference type="Proteomes" id="UP000836402"/>
    </source>
</evidence>
<dbReference type="Proteomes" id="UP000836402">
    <property type="component" value="Unassembled WGS sequence"/>
</dbReference>
<sequence>MRFVLAAATILGFVSATAAIDNRRLVQFTGKSSTFCSRWNTACKNYTPKDTSLVYRNAYCNLGDYSGAHTDSQAKVFCSFVKKTSPDGPSTTVTKHIASEVGAKFL</sequence>
<dbReference type="EMBL" id="CAJHJG010004694">
    <property type="protein sequence ID" value="CAD6943366.1"/>
    <property type="molecule type" value="Genomic_DNA"/>
</dbReference>
<dbReference type="AlphaFoldDB" id="A0A177VI56"/>
<dbReference type="Proteomes" id="UP000077671">
    <property type="component" value="Unassembled WGS sequence"/>
</dbReference>
<keyword evidence="1" id="KW-0732">Signal</keyword>
<reference evidence="2" key="3">
    <citation type="submission" date="2020-10" db="EMBL/GenBank/DDBJ databases">
        <authorList>
            <person name="Sedaghatjoo S."/>
        </authorList>
    </citation>
    <scope>NUCLEOTIDE SEQUENCE</scope>
    <source>
        <strain evidence="2">AZH3</strain>
    </source>
</reference>
<protein>
    <submittedName>
        <fullName evidence="3">Uncharacterized protein</fullName>
    </submittedName>
</protein>
<evidence type="ECO:0000313" key="3">
    <source>
        <dbReference type="EMBL" id="KAE8264146.1"/>
    </source>
</evidence>
<comment type="caution">
    <text evidence="3">The sequence shown here is derived from an EMBL/GenBank/DDBJ whole genome shotgun (WGS) entry which is preliminary data.</text>
</comment>
<evidence type="ECO:0000256" key="1">
    <source>
        <dbReference type="SAM" id="SignalP"/>
    </source>
</evidence>
<organism evidence="3 4">
    <name type="scientific">Tilletia caries</name>
    <name type="common">wheat bunt fungus</name>
    <dbReference type="NCBI Taxonomy" id="13290"/>
    <lineage>
        <taxon>Eukaryota</taxon>
        <taxon>Fungi</taxon>
        <taxon>Dikarya</taxon>
        <taxon>Basidiomycota</taxon>
        <taxon>Ustilaginomycotina</taxon>
        <taxon>Exobasidiomycetes</taxon>
        <taxon>Tilletiales</taxon>
        <taxon>Tilletiaceae</taxon>
        <taxon>Tilletia</taxon>
    </lineage>
</organism>
<proteinExistence type="predicted"/>
<dbReference type="EMBL" id="LWDD02000087">
    <property type="protein sequence ID" value="KAE8264146.1"/>
    <property type="molecule type" value="Genomic_DNA"/>
</dbReference>
<feature type="signal peptide" evidence="1">
    <location>
        <begin position="1"/>
        <end position="19"/>
    </location>
</feature>
<name>A0A177VI56_9BASI</name>
<evidence type="ECO:0000313" key="4">
    <source>
        <dbReference type="Proteomes" id="UP000077671"/>
    </source>
</evidence>
<feature type="chain" id="PRO_5044550357" evidence="1">
    <location>
        <begin position="20"/>
        <end position="106"/>
    </location>
</feature>
<keyword evidence="5" id="KW-1185">Reference proteome</keyword>
<accession>A0A177VI56</accession>
<reference evidence="3" key="2">
    <citation type="journal article" date="2019" name="IMA Fungus">
        <title>Genome sequencing and comparison of five Tilletia species to identify candidate genes for the detection of regulated species infecting wheat.</title>
        <authorList>
            <person name="Nguyen H.D.T."/>
            <person name="Sultana T."/>
            <person name="Kesanakurti P."/>
            <person name="Hambleton S."/>
        </authorList>
    </citation>
    <scope>NUCLEOTIDE SEQUENCE</scope>
    <source>
        <strain evidence="3">DAOMC 238032</strain>
    </source>
</reference>
<gene>
    <name evidence="3" type="ORF">A4X03_0g1159</name>
    <name evidence="2" type="ORF">JKIAZH3_G5968</name>
</gene>
<evidence type="ECO:0000313" key="2">
    <source>
        <dbReference type="EMBL" id="CAD6943366.1"/>
    </source>
</evidence>